<evidence type="ECO:0000256" key="1">
    <source>
        <dbReference type="SAM" id="Phobius"/>
    </source>
</evidence>
<keyword evidence="1" id="KW-0812">Transmembrane</keyword>
<evidence type="ECO:0000313" key="3">
    <source>
        <dbReference type="Proteomes" id="UP000580250"/>
    </source>
</evidence>
<dbReference type="EMBL" id="CAJEWN010000298">
    <property type="protein sequence ID" value="CAD2177468.1"/>
    <property type="molecule type" value="Genomic_DNA"/>
</dbReference>
<comment type="caution">
    <text evidence="2">The sequence shown here is derived from an EMBL/GenBank/DDBJ whole genome shotgun (WGS) entry which is preliminary data.</text>
</comment>
<keyword evidence="1" id="KW-1133">Transmembrane helix</keyword>
<keyword evidence="1" id="KW-0472">Membrane</keyword>
<accession>A0A6V7VSU3</accession>
<feature type="transmembrane region" description="Helical" evidence="1">
    <location>
        <begin position="99"/>
        <end position="118"/>
    </location>
</feature>
<name>A0A6V7VSU3_MELEN</name>
<dbReference type="Proteomes" id="UP000580250">
    <property type="component" value="Unassembled WGS sequence"/>
</dbReference>
<reference evidence="2 3" key="1">
    <citation type="submission" date="2020-08" db="EMBL/GenBank/DDBJ databases">
        <authorList>
            <person name="Koutsovoulos G."/>
            <person name="Danchin GJ E."/>
        </authorList>
    </citation>
    <scope>NUCLEOTIDE SEQUENCE [LARGE SCALE GENOMIC DNA]</scope>
</reference>
<evidence type="ECO:0000313" key="2">
    <source>
        <dbReference type="EMBL" id="CAD2177468.1"/>
    </source>
</evidence>
<sequence length="152" mass="18079">MLKSKIFFCFMATNKFKVKLPKESCRYLCSVGGNGRNLNFCFKKLIIIRNKSNYEEFKEGKEEEYINLMNINLNEKSERPTFNYFSKKSSDKKFGGKEIIAIIFMAISWSIFLFPVQIKLLLWEGLEKMVENEVYNFEKSMEKMKEKLKENN</sequence>
<gene>
    <name evidence="2" type="ORF">MENT_LOCUS29345</name>
</gene>
<organism evidence="2 3">
    <name type="scientific">Meloidogyne enterolobii</name>
    <name type="common">Root-knot nematode worm</name>
    <name type="synonym">Meloidogyne mayaguensis</name>
    <dbReference type="NCBI Taxonomy" id="390850"/>
    <lineage>
        <taxon>Eukaryota</taxon>
        <taxon>Metazoa</taxon>
        <taxon>Ecdysozoa</taxon>
        <taxon>Nematoda</taxon>
        <taxon>Chromadorea</taxon>
        <taxon>Rhabditida</taxon>
        <taxon>Tylenchina</taxon>
        <taxon>Tylenchomorpha</taxon>
        <taxon>Tylenchoidea</taxon>
        <taxon>Meloidogynidae</taxon>
        <taxon>Meloidogyninae</taxon>
        <taxon>Meloidogyne</taxon>
    </lineage>
</organism>
<protein>
    <submittedName>
        <fullName evidence="2">Uncharacterized protein</fullName>
    </submittedName>
</protein>
<dbReference type="AlphaFoldDB" id="A0A6V7VSU3"/>
<proteinExistence type="predicted"/>